<dbReference type="EC" id="5.1.3.13" evidence="3"/>
<comment type="function">
    <text evidence="2">Catalyzes the epimerization of the C3' and C5'positions of dTDP-6-deoxy-D-xylo-4-hexulose, forming dTDP-6-deoxy-L-lyxo-4-hexulose.</text>
</comment>
<dbReference type="SUPFAM" id="SSF51182">
    <property type="entry name" value="RmlC-like cupins"/>
    <property type="match status" value="1"/>
</dbReference>
<reference evidence="9" key="1">
    <citation type="journal article" date="2019" name="Int. J. Syst. Evol. Microbiol.">
        <title>The Global Catalogue of Microorganisms (GCM) 10K type strain sequencing project: providing services to taxonomists for standard genome sequencing and annotation.</title>
        <authorList>
            <consortium name="The Broad Institute Genomics Platform"/>
            <consortium name="The Broad Institute Genome Sequencing Center for Infectious Disease"/>
            <person name="Wu L."/>
            <person name="Ma J."/>
        </authorList>
    </citation>
    <scope>NUCLEOTIDE SEQUENCE [LARGE SCALE GENOMIC DNA]</scope>
    <source>
        <strain evidence="9">KCTC 23298</strain>
    </source>
</reference>
<dbReference type="Pfam" id="PF00908">
    <property type="entry name" value="dTDP_sugar_isom"/>
    <property type="match status" value="1"/>
</dbReference>
<evidence type="ECO:0000313" key="8">
    <source>
        <dbReference type="EMBL" id="GHC38254.1"/>
    </source>
</evidence>
<keyword evidence="9" id="KW-1185">Reference proteome</keyword>
<dbReference type="InterPro" id="IPR014710">
    <property type="entry name" value="RmlC-like_jellyroll"/>
</dbReference>
<dbReference type="Gene3D" id="2.60.120.10">
    <property type="entry name" value="Jelly Rolls"/>
    <property type="match status" value="1"/>
</dbReference>
<dbReference type="EMBL" id="BMYI01000024">
    <property type="protein sequence ID" value="GHC38254.1"/>
    <property type="molecule type" value="Genomic_DNA"/>
</dbReference>
<evidence type="ECO:0000313" key="9">
    <source>
        <dbReference type="Proteomes" id="UP000658305"/>
    </source>
</evidence>
<dbReference type="PANTHER" id="PTHR21047:SF2">
    <property type="entry name" value="THYMIDINE DIPHOSPHO-4-KETO-RHAMNOSE 3,5-EPIMERASE"/>
    <property type="match status" value="1"/>
</dbReference>
<evidence type="ECO:0000256" key="2">
    <source>
        <dbReference type="ARBA" id="ARBA00001997"/>
    </source>
</evidence>
<dbReference type="InterPro" id="IPR000888">
    <property type="entry name" value="RmlC-like"/>
</dbReference>
<evidence type="ECO:0000256" key="3">
    <source>
        <dbReference type="ARBA" id="ARBA00012098"/>
    </source>
</evidence>
<proteinExistence type="predicted"/>
<accession>A0ABQ3FTR2</accession>
<dbReference type="RefSeq" id="WP_189382407.1">
    <property type="nucleotide sequence ID" value="NZ_BMYI01000024.1"/>
</dbReference>
<comment type="catalytic activity">
    <reaction evidence="1">
        <text>dTDP-4-dehydro-6-deoxy-alpha-D-glucose = dTDP-4-dehydro-beta-L-rhamnose</text>
        <dbReference type="Rhea" id="RHEA:16969"/>
        <dbReference type="ChEBI" id="CHEBI:57649"/>
        <dbReference type="ChEBI" id="CHEBI:62830"/>
        <dbReference type="EC" id="5.1.3.13"/>
    </reaction>
</comment>
<evidence type="ECO:0000256" key="6">
    <source>
        <dbReference type="ARBA" id="ARBA00031424"/>
    </source>
</evidence>
<evidence type="ECO:0000256" key="7">
    <source>
        <dbReference type="ARBA" id="ARBA00033311"/>
    </source>
</evidence>
<comment type="caution">
    <text evidence="8">The sequence shown here is derived from an EMBL/GenBank/DDBJ whole genome shotgun (WGS) entry which is preliminary data.</text>
</comment>
<protein>
    <recommendedName>
        <fullName evidence="4">dTDP-4-dehydrorhamnose 3,5-epimerase</fullName>
        <ecNumber evidence="3">5.1.3.13</ecNumber>
    </recommendedName>
    <alternativeName>
        <fullName evidence="6">Thymidine diphospho-4-keto-rhamnose 3,5-epimerase</fullName>
    </alternativeName>
    <alternativeName>
        <fullName evidence="5">dTDP-4-keto-6-deoxyglucose 3,5-epimerase</fullName>
    </alternativeName>
    <alternativeName>
        <fullName evidence="7">dTDP-6-deoxy-D-xylo-4-hexulose 3,5-epimerase</fullName>
    </alternativeName>
</protein>
<evidence type="ECO:0000256" key="1">
    <source>
        <dbReference type="ARBA" id="ARBA00001298"/>
    </source>
</evidence>
<organism evidence="8 9">
    <name type="scientific">Gemmobacter nanjingensis</name>
    <dbReference type="NCBI Taxonomy" id="488454"/>
    <lineage>
        <taxon>Bacteria</taxon>
        <taxon>Pseudomonadati</taxon>
        <taxon>Pseudomonadota</taxon>
        <taxon>Alphaproteobacteria</taxon>
        <taxon>Rhodobacterales</taxon>
        <taxon>Paracoccaceae</taxon>
        <taxon>Gemmobacter</taxon>
    </lineage>
</organism>
<gene>
    <name evidence="8" type="primary">rfbC</name>
    <name evidence="8" type="ORF">GCM10007291_44800</name>
</gene>
<name>A0ABQ3FTR2_9RHOB</name>
<dbReference type="PANTHER" id="PTHR21047">
    <property type="entry name" value="DTDP-6-DEOXY-D-GLUCOSE-3,5 EPIMERASE"/>
    <property type="match status" value="1"/>
</dbReference>
<evidence type="ECO:0000256" key="5">
    <source>
        <dbReference type="ARBA" id="ARBA00029758"/>
    </source>
</evidence>
<evidence type="ECO:0000256" key="4">
    <source>
        <dbReference type="ARBA" id="ARBA00019595"/>
    </source>
</evidence>
<dbReference type="Proteomes" id="UP000658305">
    <property type="component" value="Unassembled WGS sequence"/>
</dbReference>
<sequence length="177" mass="19288">MRLAPTPLPDVWLVESQSHEDARGGFRRSWCAASFAAAGVDFTPVQASLSTNTAPHTLRGLHWQAEPKGEQKLVRCVAGRIQDVALDLRPESPGYLRWHAVELSAENGAALLLPRGVAHGFLTLTPGAVVEYLMDVPHSPEAARGARWDDPAFGIRWAAPPSVISGRDRDWPDFVHG</sequence>
<dbReference type="CDD" id="cd00438">
    <property type="entry name" value="cupin_RmlC"/>
    <property type="match status" value="1"/>
</dbReference>
<dbReference type="InterPro" id="IPR011051">
    <property type="entry name" value="RmlC_Cupin_sf"/>
</dbReference>